<protein>
    <submittedName>
        <fullName evidence="1">Uncharacterized protein</fullName>
    </submittedName>
</protein>
<name>A0ABN8HYU9_9NEOP</name>
<organism evidence="1 2">
    <name type="scientific">Iphiclides podalirius</name>
    <name type="common">scarce swallowtail</name>
    <dbReference type="NCBI Taxonomy" id="110791"/>
    <lineage>
        <taxon>Eukaryota</taxon>
        <taxon>Metazoa</taxon>
        <taxon>Ecdysozoa</taxon>
        <taxon>Arthropoda</taxon>
        <taxon>Hexapoda</taxon>
        <taxon>Insecta</taxon>
        <taxon>Pterygota</taxon>
        <taxon>Neoptera</taxon>
        <taxon>Endopterygota</taxon>
        <taxon>Lepidoptera</taxon>
        <taxon>Glossata</taxon>
        <taxon>Ditrysia</taxon>
        <taxon>Papilionoidea</taxon>
        <taxon>Papilionidae</taxon>
        <taxon>Papilioninae</taxon>
        <taxon>Iphiclides</taxon>
    </lineage>
</organism>
<sequence length="335" mass="37897">MCIFFANNTVNLFRDIFPIMGQENDLPYKVERSDELGRYLVAARDLSPGDVVLTERPLVFAPKAMMDPEAQMPCVGCYKPVFTDIGERCAKCGWPVCSGNCPGLTDPKHHGIECNILSVRPECVLDNMADYYRHDALLPLRCLLLQKSDPVKWDSVQKMQSHMECRIPGTEAYDEANEFIVEYLINNFINKLGQDLRNKYFQDVSKDLIHSMCGIIDTNALEIRLPEGAELQALYSRTCILEHSCNARLSLYSSVLQHELHSALILKAKKVNSDGSFKTVEEIKPLLVDAKSCIELALEALKDDMEETSGKKLYDVIEGSKRDFVRFCKEKNVSV</sequence>
<proteinExistence type="predicted"/>
<reference evidence="1" key="1">
    <citation type="submission" date="2022-03" db="EMBL/GenBank/DDBJ databases">
        <authorList>
            <person name="Martin H S."/>
        </authorList>
    </citation>
    <scope>NUCLEOTIDE SEQUENCE</scope>
</reference>
<dbReference type="EMBL" id="OW152827">
    <property type="protein sequence ID" value="CAH2044086.1"/>
    <property type="molecule type" value="Genomic_DNA"/>
</dbReference>
<accession>A0ABN8HYU9</accession>
<keyword evidence="2" id="KW-1185">Reference proteome</keyword>
<feature type="non-terminal residue" evidence="1">
    <location>
        <position position="335"/>
    </location>
</feature>
<dbReference type="SUPFAM" id="SSF82199">
    <property type="entry name" value="SET domain"/>
    <property type="match status" value="1"/>
</dbReference>
<dbReference type="InterPro" id="IPR053010">
    <property type="entry name" value="SET_SmydA-8"/>
</dbReference>
<evidence type="ECO:0000313" key="1">
    <source>
        <dbReference type="EMBL" id="CAH2044086.1"/>
    </source>
</evidence>
<evidence type="ECO:0000313" key="2">
    <source>
        <dbReference type="Proteomes" id="UP000837857"/>
    </source>
</evidence>
<dbReference type="InterPro" id="IPR046341">
    <property type="entry name" value="SET_dom_sf"/>
</dbReference>
<dbReference type="PANTHER" id="PTHR46455:SF2">
    <property type="entry name" value="AT24727P"/>
    <property type="match status" value="1"/>
</dbReference>
<dbReference type="Proteomes" id="UP000837857">
    <property type="component" value="Chromosome 15"/>
</dbReference>
<gene>
    <name evidence="1" type="ORF">IPOD504_LOCUS4573</name>
</gene>
<dbReference type="PANTHER" id="PTHR46455">
    <property type="entry name" value="SET AND MYND DOMAIN CONTAINING, ARTHROPOD-SPECIFIC, MEMBER 4, ISOFORM A"/>
    <property type="match status" value="1"/>
</dbReference>